<organism evidence="1 3">
    <name type="scientific">Eragrostis curvula</name>
    <name type="common">weeping love grass</name>
    <dbReference type="NCBI Taxonomy" id="38414"/>
    <lineage>
        <taxon>Eukaryota</taxon>
        <taxon>Viridiplantae</taxon>
        <taxon>Streptophyta</taxon>
        <taxon>Embryophyta</taxon>
        <taxon>Tracheophyta</taxon>
        <taxon>Spermatophyta</taxon>
        <taxon>Magnoliopsida</taxon>
        <taxon>Liliopsida</taxon>
        <taxon>Poales</taxon>
        <taxon>Poaceae</taxon>
        <taxon>PACMAD clade</taxon>
        <taxon>Chloridoideae</taxon>
        <taxon>Eragrostideae</taxon>
        <taxon>Eragrostidinae</taxon>
        <taxon>Eragrostis</taxon>
    </lineage>
</organism>
<dbReference type="Proteomes" id="UP000324897">
    <property type="component" value="Unassembled WGS sequence"/>
</dbReference>
<feature type="non-terminal residue" evidence="1">
    <location>
        <position position="1"/>
    </location>
</feature>
<protein>
    <submittedName>
        <fullName evidence="1">Uncharacterized protein</fullName>
    </submittedName>
</protein>
<accession>A0A5J9T043</accession>
<reference evidence="1 3" key="1">
    <citation type="journal article" date="2019" name="Sci. Rep.">
        <title>A high-quality genome of Eragrostis curvula grass provides insights into Poaceae evolution and supports new strategies to enhance forage quality.</title>
        <authorList>
            <person name="Carballo J."/>
            <person name="Santos B.A.C.M."/>
            <person name="Zappacosta D."/>
            <person name="Garbus I."/>
            <person name="Selva J.P."/>
            <person name="Gallo C.A."/>
            <person name="Diaz A."/>
            <person name="Albertini E."/>
            <person name="Caccamo M."/>
            <person name="Echenique V."/>
        </authorList>
    </citation>
    <scope>NUCLEOTIDE SEQUENCE [LARGE SCALE GENOMIC DNA]</scope>
    <source>
        <strain evidence="3">cv. Victoria</strain>
        <tissue evidence="1">Leaf</tissue>
    </source>
</reference>
<comment type="caution">
    <text evidence="1">The sequence shown here is derived from an EMBL/GenBank/DDBJ whole genome shotgun (WGS) entry which is preliminary data.</text>
</comment>
<sequence>MDTPDFVRSLLAARSRILAWRLVLRLRTVTFQTRNVGPLQLIRCLAFRHGQRNTYAKMNASRKSILMVIA</sequence>
<dbReference type="EMBL" id="RWGY01000051">
    <property type="protein sequence ID" value="TVU04647.1"/>
    <property type="molecule type" value="Genomic_DNA"/>
</dbReference>
<dbReference type="Gramene" id="TVU04604">
    <property type="protein sequence ID" value="TVU04604"/>
    <property type="gene ID" value="EJB05_47724"/>
</dbReference>
<keyword evidence="3" id="KW-1185">Reference proteome</keyword>
<gene>
    <name evidence="1" type="ORF">EJB05_47724</name>
    <name evidence="2" type="ORF">EJB05_47773</name>
</gene>
<evidence type="ECO:0000313" key="3">
    <source>
        <dbReference type="Proteomes" id="UP000324897"/>
    </source>
</evidence>
<name>A0A5J9T043_9POAL</name>
<evidence type="ECO:0000313" key="1">
    <source>
        <dbReference type="EMBL" id="TVU04604.1"/>
    </source>
</evidence>
<proteinExistence type="predicted"/>
<dbReference type="AlphaFoldDB" id="A0A5J9T043"/>
<dbReference type="EMBL" id="RWGY01000051">
    <property type="protein sequence ID" value="TVU04604.1"/>
    <property type="molecule type" value="Genomic_DNA"/>
</dbReference>
<evidence type="ECO:0000313" key="2">
    <source>
        <dbReference type="EMBL" id="TVU04647.1"/>
    </source>
</evidence>
<dbReference type="Gramene" id="TVU04647">
    <property type="protein sequence ID" value="TVU04647"/>
    <property type="gene ID" value="EJB05_47773"/>
</dbReference>